<dbReference type="InterPro" id="IPR051465">
    <property type="entry name" value="Cell_Envelope_Struct_Comp"/>
</dbReference>
<feature type="domain" description="SLH" evidence="3">
    <location>
        <begin position="344"/>
        <end position="407"/>
    </location>
</feature>
<feature type="chain" id="PRO_5045692540" evidence="2">
    <location>
        <begin position="26"/>
        <end position="464"/>
    </location>
</feature>
<evidence type="ECO:0000256" key="2">
    <source>
        <dbReference type="SAM" id="SignalP"/>
    </source>
</evidence>
<dbReference type="RefSeq" id="WP_209744488.1">
    <property type="nucleotide sequence ID" value="NZ_JBHSMH010000097.1"/>
</dbReference>
<keyword evidence="5" id="KW-1185">Reference proteome</keyword>
<proteinExistence type="predicted"/>
<dbReference type="InterPro" id="IPR001119">
    <property type="entry name" value="SLH_dom"/>
</dbReference>
<evidence type="ECO:0000313" key="4">
    <source>
        <dbReference type="EMBL" id="MFC5471342.1"/>
    </source>
</evidence>
<dbReference type="Gene3D" id="2.60.220.30">
    <property type="match status" value="1"/>
</dbReference>
<reference evidence="5" key="1">
    <citation type="journal article" date="2019" name="Int. J. Syst. Evol. Microbiol.">
        <title>The Global Catalogue of Microorganisms (GCM) 10K type strain sequencing project: providing services to taxonomists for standard genome sequencing and annotation.</title>
        <authorList>
            <consortium name="The Broad Institute Genomics Platform"/>
            <consortium name="The Broad Institute Genome Sequencing Center for Infectious Disease"/>
            <person name="Wu L."/>
            <person name="Ma J."/>
        </authorList>
    </citation>
    <scope>NUCLEOTIDE SEQUENCE [LARGE SCALE GENOMIC DNA]</scope>
    <source>
        <strain evidence="5">CCUG 57113</strain>
    </source>
</reference>
<protein>
    <submittedName>
        <fullName evidence="4">S-layer homology domain-containing protein</fullName>
    </submittedName>
</protein>
<evidence type="ECO:0000259" key="3">
    <source>
        <dbReference type="PROSITE" id="PS51272"/>
    </source>
</evidence>
<accession>A0ABW0M2I8</accession>
<dbReference type="Pfam" id="PF00395">
    <property type="entry name" value="SLH"/>
    <property type="match status" value="3"/>
</dbReference>
<sequence>MKLRKFSLILLLSLCLGLVPFTASASAVVSVNAISSIHPGETVTISGTSTLSEVIIKVLRPGNSTVFFDIAKVTDGQFTDSFTLGSNEPAGIYKVIVGQANQVATQDLVVAAAPDATPTPDPDPTPSPSPTGTIIVGDSPSDKVTSTDGKLTLPVGKPGEVSLGDEITISIPADASGKELKLTIEKLLNTQNLLMHKEVLASPIYEILKNFSENFNKPITLTFTFDPTSLKGNQKPVVFYYDEVKKEWVKVGGNANGNKITVEVNHFTKYAVIAVDSAEDVPPMDVNFSDIAGHWAEASIKQAVSIGIVKGYADGTFKPGKTVTRAEFSVMLMNALKPQEAGAELTFTDSAKIGVWAQKAVAQAVQAGIIKGYKDGSFRPNAEITRTEMAAMIANALKLSIESTDVTGFADDKDIPSWVKGAVAAIKKLGLMEGTGTNQFNPNAQATRAEAVTVLLKMLALESK</sequence>
<feature type="region of interest" description="Disordered" evidence="1">
    <location>
        <begin position="113"/>
        <end position="148"/>
    </location>
</feature>
<dbReference type="Proteomes" id="UP001596105">
    <property type="component" value="Unassembled WGS sequence"/>
</dbReference>
<keyword evidence="2" id="KW-0732">Signal</keyword>
<dbReference type="PANTHER" id="PTHR43308:SF5">
    <property type="entry name" value="S-LAYER PROTEIN _ PEPTIDOGLYCAN ENDO-BETA-N-ACETYLGLUCOSAMINIDASE"/>
    <property type="match status" value="1"/>
</dbReference>
<feature type="signal peptide" evidence="2">
    <location>
        <begin position="1"/>
        <end position="25"/>
    </location>
</feature>
<evidence type="ECO:0000313" key="5">
    <source>
        <dbReference type="Proteomes" id="UP001596105"/>
    </source>
</evidence>
<dbReference type="EMBL" id="JBHSMH010000097">
    <property type="protein sequence ID" value="MFC5471342.1"/>
    <property type="molecule type" value="Genomic_DNA"/>
</dbReference>
<name>A0ABW0M2I8_9BACL</name>
<dbReference type="PANTHER" id="PTHR43308">
    <property type="entry name" value="OUTER MEMBRANE PROTEIN ALPHA-RELATED"/>
    <property type="match status" value="1"/>
</dbReference>
<feature type="domain" description="SLH" evidence="3">
    <location>
        <begin position="283"/>
        <end position="343"/>
    </location>
</feature>
<organism evidence="4 5">
    <name type="scientific">Cohnella suwonensis</name>
    <dbReference type="NCBI Taxonomy" id="696072"/>
    <lineage>
        <taxon>Bacteria</taxon>
        <taxon>Bacillati</taxon>
        <taxon>Bacillota</taxon>
        <taxon>Bacilli</taxon>
        <taxon>Bacillales</taxon>
        <taxon>Paenibacillaceae</taxon>
        <taxon>Cohnella</taxon>
    </lineage>
</organism>
<feature type="domain" description="SLH" evidence="3">
    <location>
        <begin position="409"/>
        <end position="464"/>
    </location>
</feature>
<gene>
    <name evidence="4" type="ORF">ACFPPD_21880</name>
</gene>
<comment type="caution">
    <text evidence="4">The sequence shown here is derived from an EMBL/GenBank/DDBJ whole genome shotgun (WGS) entry which is preliminary data.</text>
</comment>
<dbReference type="PROSITE" id="PS51272">
    <property type="entry name" value="SLH"/>
    <property type="match status" value="3"/>
</dbReference>
<feature type="compositionally biased region" description="Pro residues" evidence="1">
    <location>
        <begin position="117"/>
        <end position="129"/>
    </location>
</feature>
<evidence type="ECO:0000256" key="1">
    <source>
        <dbReference type="SAM" id="MobiDB-lite"/>
    </source>
</evidence>